<dbReference type="Gene3D" id="3.50.50.60">
    <property type="entry name" value="FAD/NAD(P)-binding domain"/>
    <property type="match status" value="2"/>
</dbReference>
<dbReference type="Pfam" id="PF07992">
    <property type="entry name" value="Pyr_redox_2"/>
    <property type="match status" value="1"/>
</dbReference>
<evidence type="ECO:0000259" key="1">
    <source>
        <dbReference type="Pfam" id="PF07992"/>
    </source>
</evidence>
<evidence type="ECO:0000313" key="2">
    <source>
        <dbReference type="EMBL" id="SIN97246.1"/>
    </source>
</evidence>
<dbReference type="InterPro" id="IPR036188">
    <property type="entry name" value="FAD/NAD-bd_sf"/>
</dbReference>
<dbReference type="OrthoDB" id="9800167at2"/>
<dbReference type="PANTHER" id="PTHR43014">
    <property type="entry name" value="MERCURIC REDUCTASE"/>
    <property type="match status" value="1"/>
</dbReference>
<dbReference type="PANTHER" id="PTHR43014:SF5">
    <property type="entry name" value="GLUTATHIONE REDUCTASE (NADPH)"/>
    <property type="match status" value="1"/>
</dbReference>
<organism evidence="2 3">
    <name type="scientific">Chryseobacterium scophthalmum</name>
    <dbReference type="NCBI Taxonomy" id="59733"/>
    <lineage>
        <taxon>Bacteria</taxon>
        <taxon>Pseudomonadati</taxon>
        <taxon>Bacteroidota</taxon>
        <taxon>Flavobacteriia</taxon>
        <taxon>Flavobacteriales</taxon>
        <taxon>Weeksellaceae</taxon>
        <taxon>Chryseobacterium group</taxon>
        <taxon>Chryseobacterium</taxon>
    </lineage>
</organism>
<protein>
    <submittedName>
        <fullName evidence="2">Glutathione reductase (NADPH)</fullName>
    </submittedName>
</protein>
<dbReference type="GO" id="GO:0016491">
    <property type="term" value="F:oxidoreductase activity"/>
    <property type="evidence" value="ECO:0007669"/>
    <property type="project" value="InterPro"/>
</dbReference>
<dbReference type="PRINTS" id="PR00368">
    <property type="entry name" value="FADPNR"/>
</dbReference>
<evidence type="ECO:0000313" key="3">
    <source>
        <dbReference type="Proteomes" id="UP000184782"/>
    </source>
</evidence>
<dbReference type="RefSeq" id="WP_074229645.1">
    <property type="nucleotide sequence ID" value="NZ_FSRQ01000001.1"/>
</dbReference>
<dbReference type="PRINTS" id="PR00411">
    <property type="entry name" value="PNDRDTASEI"/>
</dbReference>
<dbReference type="InterPro" id="IPR023753">
    <property type="entry name" value="FAD/NAD-binding_dom"/>
</dbReference>
<dbReference type="SUPFAM" id="SSF51905">
    <property type="entry name" value="FAD/NAD(P)-binding domain"/>
    <property type="match status" value="1"/>
</dbReference>
<proteinExistence type="predicted"/>
<feature type="domain" description="FAD/NAD(P)-binding" evidence="1">
    <location>
        <begin position="4"/>
        <end position="298"/>
    </location>
</feature>
<keyword evidence="3" id="KW-1185">Reference proteome</keyword>
<dbReference type="Proteomes" id="UP000184782">
    <property type="component" value="Unassembled WGS sequence"/>
</dbReference>
<sequence length="307" mass="33726">MEKFDVIVIGTGSGSNVAKRCAAADKKTAIIDYQPYGGTCALRGCDPEKVLVGLVHVLTLNKQLEGKGITTSTTSSLKDLMRFKKSFTEPKISETEVGLKRADVGMYHGKAKFVSKNTIQINENILQAKKFVIANGAKPRSINIPRENFLIDSTAFLELKELLEDILFIGGGYITFEFAHIVSRFGVKVVILHRGEMPLGKFDADMVKLVIQIKLNTEAISIVKENNHFVVHAVQGGNELNFATSLVVHAAGRTADIDDMGLEKVNVSFKNNGIAVNEYMQSISNPNVYSCGDGARYYHEFQNEAYG</sequence>
<name>A0A1N6FPQ6_9FLAO</name>
<dbReference type="STRING" id="59733.SAMN05421769_1492"/>
<accession>A0A1N6FPQ6</accession>
<reference evidence="3" key="1">
    <citation type="submission" date="2016-12" db="EMBL/GenBank/DDBJ databases">
        <authorList>
            <person name="Varghese N."/>
            <person name="Submissions S."/>
        </authorList>
    </citation>
    <scope>NUCLEOTIDE SEQUENCE [LARGE SCALE GENOMIC DNA]</scope>
    <source>
        <strain evidence="3">DSM 16779</strain>
    </source>
</reference>
<dbReference type="AlphaFoldDB" id="A0A1N6FPQ6"/>
<gene>
    <name evidence="2" type="ORF">SAMN05421769_1492</name>
</gene>
<dbReference type="EMBL" id="FSRQ01000001">
    <property type="protein sequence ID" value="SIN97246.1"/>
    <property type="molecule type" value="Genomic_DNA"/>
</dbReference>